<proteinExistence type="predicted"/>
<evidence type="ECO:0000313" key="3">
    <source>
        <dbReference type="Proteomes" id="UP000007460"/>
    </source>
</evidence>
<feature type="region of interest" description="Disordered" evidence="1">
    <location>
        <begin position="28"/>
        <end position="87"/>
    </location>
</feature>
<dbReference type="KEGG" id="apb:SAR116_1012"/>
<name>D5BSK8_PUNMI</name>
<feature type="compositionally biased region" description="Basic residues" evidence="1">
    <location>
        <begin position="53"/>
        <end position="64"/>
    </location>
</feature>
<sequence>MRRLIDIVKKLSFEAPLEQTLDDLKTLSTATHDLTDRIEMRVRKSLQPADKPKSKKPKKAKQLKVRPFPWVTPPPSPPQKALPTANPVAASAISAGDYERIRQDFTSKQNALAPIKPSPPLAN</sequence>
<protein>
    <submittedName>
        <fullName evidence="2">Uncharacterized protein</fullName>
    </submittedName>
</protein>
<accession>D5BSK8</accession>
<gene>
    <name evidence="2" type="ordered locus">SAR116_1012</name>
</gene>
<reference evidence="2 3" key="1">
    <citation type="journal article" date="2010" name="J. Bacteriol.">
        <title>Complete genome sequence of "Candidatus Puniceispirillum marinum" IMCC1322, a representative of the SAR116 clade in the Alphaproteobacteria.</title>
        <authorList>
            <person name="Oh H.M."/>
            <person name="Kwon K.K."/>
            <person name="Kang I."/>
            <person name="Kang S.G."/>
            <person name="Lee J.H."/>
            <person name="Kim S.J."/>
            <person name="Cho J.C."/>
        </authorList>
    </citation>
    <scope>NUCLEOTIDE SEQUENCE [LARGE SCALE GENOMIC DNA]</scope>
    <source>
        <strain evidence="2 3">IMCC1322</strain>
    </source>
</reference>
<evidence type="ECO:0000256" key="1">
    <source>
        <dbReference type="SAM" id="MobiDB-lite"/>
    </source>
</evidence>
<keyword evidence="3" id="KW-1185">Reference proteome</keyword>
<dbReference type="HOGENOM" id="CLU_2013380_0_0_5"/>
<organism evidence="2 3">
    <name type="scientific">Puniceispirillum marinum (strain IMCC1322)</name>
    <dbReference type="NCBI Taxonomy" id="488538"/>
    <lineage>
        <taxon>Bacteria</taxon>
        <taxon>Pseudomonadati</taxon>
        <taxon>Pseudomonadota</taxon>
        <taxon>Alphaproteobacteria</taxon>
        <taxon>Candidatus Puniceispirillales</taxon>
        <taxon>Candidatus Puniceispirillaceae</taxon>
        <taxon>Candidatus Puniceispirillum</taxon>
    </lineage>
</organism>
<evidence type="ECO:0000313" key="2">
    <source>
        <dbReference type="EMBL" id="ADE39255.1"/>
    </source>
</evidence>
<feature type="compositionally biased region" description="Pro residues" evidence="1">
    <location>
        <begin position="70"/>
        <end position="80"/>
    </location>
</feature>
<dbReference type="Proteomes" id="UP000007460">
    <property type="component" value="Chromosome"/>
</dbReference>
<dbReference type="EMBL" id="CP001751">
    <property type="protein sequence ID" value="ADE39255.1"/>
    <property type="molecule type" value="Genomic_DNA"/>
</dbReference>
<feature type="compositionally biased region" description="Basic and acidic residues" evidence="1">
    <location>
        <begin position="33"/>
        <end position="42"/>
    </location>
</feature>
<dbReference type="AlphaFoldDB" id="D5BSK8"/>